<sequence length="132" mass="13526">MGLLVLGLVLPATLYAAGCTAPAGSTGPSPGPAGSTDPAGATAPAPASDAGLCARLVVHWAREALDGATYGDYQSMGLSHGQYEILMDVVDAGRAVRRRQGRPAADELMRHRARTACAARYRHGAPTGSPWS</sequence>
<evidence type="ECO:0000313" key="3">
    <source>
        <dbReference type="EMBL" id="GAA3138835.1"/>
    </source>
</evidence>
<protein>
    <recommendedName>
        <fullName evidence="5">Lipoprotein</fullName>
    </recommendedName>
</protein>
<feature type="chain" id="PRO_5045201318" description="Lipoprotein" evidence="2">
    <location>
        <begin position="17"/>
        <end position="132"/>
    </location>
</feature>
<feature type="signal peptide" evidence="2">
    <location>
        <begin position="1"/>
        <end position="16"/>
    </location>
</feature>
<reference evidence="4" key="1">
    <citation type="journal article" date="2019" name="Int. J. Syst. Evol. Microbiol.">
        <title>The Global Catalogue of Microorganisms (GCM) 10K type strain sequencing project: providing services to taxonomists for standard genome sequencing and annotation.</title>
        <authorList>
            <consortium name="The Broad Institute Genomics Platform"/>
            <consortium name="The Broad Institute Genome Sequencing Center for Infectious Disease"/>
            <person name="Wu L."/>
            <person name="Ma J."/>
        </authorList>
    </citation>
    <scope>NUCLEOTIDE SEQUENCE [LARGE SCALE GENOMIC DNA]</scope>
    <source>
        <strain evidence="4">JCM 11574</strain>
    </source>
</reference>
<evidence type="ECO:0008006" key="5">
    <source>
        <dbReference type="Google" id="ProtNLM"/>
    </source>
</evidence>
<gene>
    <name evidence="3" type="ORF">GCM10010521_26520</name>
</gene>
<organism evidence="3 4">
    <name type="scientific">Streptomyces rameus</name>
    <dbReference type="NCBI Taxonomy" id="68261"/>
    <lineage>
        <taxon>Bacteria</taxon>
        <taxon>Bacillati</taxon>
        <taxon>Actinomycetota</taxon>
        <taxon>Actinomycetes</taxon>
        <taxon>Kitasatosporales</taxon>
        <taxon>Streptomycetaceae</taxon>
        <taxon>Streptomyces</taxon>
    </lineage>
</organism>
<proteinExistence type="predicted"/>
<dbReference type="EMBL" id="BAAAVM010000032">
    <property type="protein sequence ID" value="GAA3138835.1"/>
    <property type="molecule type" value="Genomic_DNA"/>
</dbReference>
<keyword evidence="4" id="KW-1185">Reference proteome</keyword>
<feature type="region of interest" description="Disordered" evidence="1">
    <location>
        <begin position="23"/>
        <end position="46"/>
    </location>
</feature>
<evidence type="ECO:0000256" key="2">
    <source>
        <dbReference type="SAM" id="SignalP"/>
    </source>
</evidence>
<keyword evidence="2" id="KW-0732">Signal</keyword>
<comment type="caution">
    <text evidence="3">The sequence shown here is derived from an EMBL/GenBank/DDBJ whole genome shotgun (WGS) entry which is preliminary data.</text>
</comment>
<name>A0ABP6N7C5_9ACTN</name>
<accession>A0ABP6N7C5</accession>
<dbReference type="Proteomes" id="UP001500893">
    <property type="component" value="Unassembled WGS sequence"/>
</dbReference>
<evidence type="ECO:0000256" key="1">
    <source>
        <dbReference type="SAM" id="MobiDB-lite"/>
    </source>
</evidence>
<evidence type="ECO:0000313" key="4">
    <source>
        <dbReference type="Proteomes" id="UP001500893"/>
    </source>
</evidence>